<dbReference type="Proteomes" id="UP000065641">
    <property type="component" value="Chromosome"/>
</dbReference>
<protein>
    <submittedName>
        <fullName evidence="4">Rhodanese-related sulfurtransferase</fullName>
    </submittedName>
</protein>
<feature type="signal peptide" evidence="2">
    <location>
        <begin position="1"/>
        <end position="22"/>
    </location>
</feature>
<reference evidence="4 5" key="1">
    <citation type="submission" date="2015-11" db="EMBL/GenBank/DDBJ databases">
        <authorList>
            <person name="Zhang Y."/>
            <person name="Guo Z."/>
        </authorList>
    </citation>
    <scope>NUCLEOTIDE SEQUENCE [LARGE SCALE GENOMIC DNA]</scope>
    <source>
        <strain evidence="4 5">KCTC 32221</strain>
    </source>
</reference>
<dbReference type="GO" id="GO:0016740">
    <property type="term" value="F:transferase activity"/>
    <property type="evidence" value="ECO:0007669"/>
    <property type="project" value="UniProtKB-KW"/>
</dbReference>
<dbReference type="PANTHER" id="PTHR43855">
    <property type="entry name" value="THIOSULFATE SULFURTRANSFERASE"/>
    <property type="match status" value="1"/>
</dbReference>
<dbReference type="Gene3D" id="3.40.250.10">
    <property type="entry name" value="Rhodanese-like domain"/>
    <property type="match status" value="2"/>
</dbReference>
<evidence type="ECO:0000259" key="3">
    <source>
        <dbReference type="PROSITE" id="PS50206"/>
    </source>
</evidence>
<evidence type="ECO:0000256" key="2">
    <source>
        <dbReference type="SAM" id="SignalP"/>
    </source>
</evidence>
<keyword evidence="2" id="KW-0732">Signal</keyword>
<dbReference type="Pfam" id="PF00581">
    <property type="entry name" value="Rhodanese"/>
    <property type="match status" value="2"/>
</dbReference>
<dbReference type="RefSeq" id="WP_058021357.1">
    <property type="nucleotide sequence ID" value="NZ_CP013189.1"/>
</dbReference>
<dbReference type="PROSITE" id="PS50206">
    <property type="entry name" value="RHODANESE_3"/>
    <property type="match status" value="2"/>
</dbReference>
<gene>
    <name evidence="4" type="ORF">PS2015_1198</name>
</gene>
<dbReference type="KEGG" id="pspi:PS2015_1198"/>
<evidence type="ECO:0000313" key="4">
    <source>
        <dbReference type="EMBL" id="ALO45857.1"/>
    </source>
</evidence>
<feature type="chain" id="PRO_5006601444" evidence="2">
    <location>
        <begin position="23"/>
        <end position="312"/>
    </location>
</feature>
<dbReference type="AlphaFoldDB" id="A0A0S2KC02"/>
<feature type="domain" description="Rhodanese" evidence="3">
    <location>
        <begin position="52"/>
        <end position="149"/>
    </location>
</feature>
<dbReference type="SMART" id="SM00450">
    <property type="entry name" value="RHOD"/>
    <property type="match status" value="2"/>
</dbReference>
<keyword evidence="5" id="KW-1185">Reference proteome</keyword>
<accession>A0A0S2KC02</accession>
<dbReference type="STRING" id="1249552.PS2015_1198"/>
<evidence type="ECO:0000313" key="5">
    <source>
        <dbReference type="Proteomes" id="UP000065641"/>
    </source>
</evidence>
<dbReference type="InterPro" id="IPR051126">
    <property type="entry name" value="Thiosulfate_sulfurtransferase"/>
</dbReference>
<feature type="domain" description="Rhodanese" evidence="3">
    <location>
        <begin position="179"/>
        <end position="290"/>
    </location>
</feature>
<keyword evidence="4" id="KW-0808">Transferase</keyword>
<dbReference type="InterPro" id="IPR036873">
    <property type="entry name" value="Rhodanese-like_dom_sf"/>
</dbReference>
<evidence type="ECO:0000256" key="1">
    <source>
        <dbReference type="ARBA" id="ARBA00022737"/>
    </source>
</evidence>
<sequence precursor="true">MHRFRKQLLAVLLYLFSSGAAAQSWSVLIDPAQLRQLISNEPMLRIIQVTGDYQQGHIPGSVYAAYSRFRGPANNAGQLPEPADLQALIRSLGIDRQTPVIVVHQGSNASDMGAATRVYWTLKSAGISQLAVLNGGLNAWRDAGLSLSTEPVTVANSNFTLQWRDDWRISTAQLAQRLDDPALNLVDARPVDFYFGQQYSASRPGTIRGAENISYNQWFENAALKTANELRNLVQQSGLDSNQQQVAFCNTGHWGSLNWFVMSEIAGLPDTRLYAESVFEWSAQALPMDHQPGRIKHYWSMTRDWIRSLIGG</sequence>
<dbReference type="PANTHER" id="PTHR43855:SF1">
    <property type="entry name" value="THIOSULFATE SULFURTRANSFERASE"/>
    <property type="match status" value="1"/>
</dbReference>
<name>A0A0S2KC02_9GAMM</name>
<organism evidence="4 5">
    <name type="scientific">Pseudohongiella spirulinae</name>
    <dbReference type="NCBI Taxonomy" id="1249552"/>
    <lineage>
        <taxon>Bacteria</taxon>
        <taxon>Pseudomonadati</taxon>
        <taxon>Pseudomonadota</taxon>
        <taxon>Gammaproteobacteria</taxon>
        <taxon>Pseudomonadales</taxon>
        <taxon>Pseudohongiellaceae</taxon>
        <taxon>Pseudohongiella</taxon>
    </lineage>
</organism>
<dbReference type="OrthoDB" id="9781034at2"/>
<proteinExistence type="predicted"/>
<keyword evidence="1" id="KW-0677">Repeat</keyword>
<dbReference type="EMBL" id="CP013189">
    <property type="protein sequence ID" value="ALO45857.1"/>
    <property type="molecule type" value="Genomic_DNA"/>
</dbReference>
<dbReference type="SUPFAM" id="SSF52821">
    <property type="entry name" value="Rhodanese/Cell cycle control phosphatase"/>
    <property type="match status" value="2"/>
</dbReference>
<dbReference type="InterPro" id="IPR001763">
    <property type="entry name" value="Rhodanese-like_dom"/>
</dbReference>
<dbReference type="CDD" id="cd01448">
    <property type="entry name" value="TST_Repeat_1"/>
    <property type="match status" value="1"/>
</dbReference>